<keyword evidence="4" id="KW-0720">Serine protease</keyword>
<reference evidence="8" key="1">
    <citation type="journal article" date="2017" name="Proc. Natl. Acad. Sci. U.S.A.">
        <title>Simulation of Deepwater Horizon oil plume reveals substrate specialization within a complex community of hydrocarbon-degraders.</title>
        <authorList>
            <person name="Hu P."/>
            <person name="Dubinsky E.A."/>
            <person name="Probst A.J."/>
            <person name="Wang J."/>
            <person name="Sieber C.M.K."/>
            <person name="Tom L.M."/>
            <person name="Gardinali P."/>
            <person name="Banfield J.F."/>
            <person name="Atlas R.M."/>
            <person name="Andersen G.L."/>
        </authorList>
    </citation>
    <scope>NUCLEOTIDE SEQUENCE [LARGE SCALE GENOMIC DNA]</scope>
</reference>
<name>A0A1Y5FBI8_9BACT</name>
<organism evidence="7 8">
    <name type="scientific">Halobacteriovorax marinus</name>
    <dbReference type="NCBI Taxonomy" id="97084"/>
    <lineage>
        <taxon>Bacteria</taxon>
        <taxon>Pseudomonadati</taxon>
        <taxon>Bdellovibrionota</taxon>
        <taxon>Bacteriovoracia</taxon>
        <taxon>Bacteriovoracales</taxon>
        <taxon>Halobacteriovoraceae</taxon>
        <taxon>Halobacteriovorax</taxon>
    </lineage>
</organism>
<evidence type="ECO:0000256" key="4">
    <source>
        <dbReference type="ARBA" id="ARBA00022825"/>
    </source>
</evidence>
<dbReference type="GO" id="GO:0004252">
    <property type="term" value="F:serine-type endopeptidase activity"/>
    <property type="evidence" value="ECO:0007669"/>
    <property type="project" value="InterPro"/>
</dbReference>
<keyword evidence="2" id="KW-0645">Protease</keyword>
<comment type="caution">
    <text evidence="7">The sequence shown here is derived from an EMBL/GenBank/DDBJ whole genome shotgun (WGS) entry which is preliminary data.</text>
</comment>
<accession>A0A1Y5FBI8</accession>
<dbReference type="Proteomes" id="UP000196531">
    <property type="component" value="Unassembled WGS sequence"/>
</dbReference>
<dbReference type="Gene3D" id="2.130.10.120">
    <property type="entry name" value="Prolyl oligopeptidase, N-terminal domain"/>
    <property type="match status" value="1"/>
</dbReference>
<dbReference type="Pfam" id="PF02897">
    <property type="entry name" value="Peptidase_S9_N"/>
    <property type="match status" value="1"/>
</dbReference>
<dbReference type="InterPro" id="IPR029058">
    <property type="entry name" value="AB_hydrolase_fold"/>
</dbReference>
<comment type="similarity">
    <text evidence="1">Belongs to the peptidase S9A family.</text>
</comment>
<dbReference type="SUPFAM" id="SSF50993">
    <property type="entry name" value="Peptidase/esterase 'gauge' domain"/>
    <property type="match status" value="1"/>
</dbReference>
<dbReference type="Pfam" id="PF00326">
    <property type="entry name" value="Peptidase_S9"/>
    <property type="match status" value="1"/>
</dbReference>
<evidence type="ECO:0000256" key="1">
    <source>
        <dbReference type="ARBA" id="ARBA00005228"/>
    </source>
</evidence>
<dbReference type="AlphaFoldDB" id="A0A1Y5FBI8"/>
<dbReference type="Gene3D" id="3.40.50.1820">
    <property type="entry name" value="alpha/beta hydrolase"/>
    <property type="match status" value="1"/>
</dbReference>
<evidence type="ECO:0000313" key="7">
    <source>
        <dbReference type="EMBL" id="OUR98971.1"/>
    </source>
</evidence>
<dbReference type="SUPFAM" id="SSF53474">
    <property type="entry name" value="alpha/beta-Hydrolases"/>
    <property type="match status" value="1"/>
</dbReference>
<gene>
    <name evidence="7" type="ORF">A9Q84_04850</name>
</gene>
<evidence type="ECO:0000259" key="5">
    <source>
        <dbReference type="Pfam" id="PF00326"/>
    </source>
</evidence>
<sequence>MKTHDHVRNDEYYWMRNLEDDKDVLSHLSSENTYTDHYLSDTKKLQEDLYKELRARKKEEDQTVPALDNGYYYYDRYEKGQEYAIHCRKKSLAGEEEVLLNVNELAIDKEFMDVGTYSISPDGNLMAYAVDDEGSEIYKIYIKDLKTDSLKEEVLESAYSSISWFNDSEHFCYNVLNEQLRPYEVRVHKLGTTQEKDRVIYTENNGEYFVYCMKSTDDKFIYTASAGAISSEYSYLSADDPKAAITLVEKRHEKFEYDVDHFEGDFYLLTNDKHENFRVVKTSVENCSSEYWQEVIPGSDDRYLLSYESFKDFALLTYREKGLKKFQIIFHATNETKLIEFPQSAYSASEGENFEYNTSTFRFVYSSLNSPESVYDFDIYSGEKTCLKTQEVPGFNGVDYKVERLNLKGRDGELIPASILIKADTVLDGAAPLFVYGYGSYGSSVDPSFKDDFLSLVERGFNFAIIHPRGSSTLGRKWYENGKFLKKNNTFFDFIDATKELCRLGYGSIGNVAAMGGSAGGLLMGAITNLAPEVYKTIIAQVPFVDVLTTMLDKDLPLTQIEYKEWGNPEDKEYYDYILSYSPYDNLKEIKYPNILATAGLNDPRVTYWEPSKWISKIRDLNQSDSIVQLFTNMDAGHGGASGRFEYLKEEALTYAFILKTFELS</sequence>
<evidence type="ECO:0000313" key="8">
    <source>
        <dbReference type="Proteomes" id="UP000196531"/>
    </source>
</evidence>
<dbReference type="PROSITE" id="PS00708">
    <property type="entry name" value="PRO_ENDOPEP_SER"/>
    <property type="match status" value="1"/>
</dbReference>
<dbReference type="InterPro" id="IPR002470">
    <property type="entry name" value="Peptidase_S9A"/>
</dbReference>
<dbReference type="EMBL" id="MAAO01000004">
    <property type="protein sequence ID" value="OUR98971.1"/>
    <property type="molecule type" value="Genomic_DNA"/>
</dbReference>
<keyword evidence="3" id="KW-0378">Hydrolase</keyword>
<dbReference type="PANTHER" id="PTHR11757">
    <property type="entry name" value="PROTEASE FAMILY S9A OLIGOPEPTIDASE"/>
    <property type="match status" value="1"/>
</dbReference>
<evidence type="ECO:0000256" key="3">
    <source>
        <dbReference type="ARBA" id="ARBA00022801"/>
    </source>
</evidence>
<proteinExistence type="inferred from homology"/>
<evidence type="ECO:0000256" key="2">
    <source>
        <dbReference type="ARBA" id="ARBA00022670"/>
    </source>
</evidence>
<evidence type="ECO:0008006" key="9">
    <source>
        <dbReference type="Google" id="ProtNLM"/>
    </source>
</evidence>
<feature type="domain" description="Peptidase S9A N-terminal" evidence="6">
    <location>
        <begin position="3"/>
        <end position="389"/>
    </location>
</feature>
<dbReference type="GO" id="GO:0006508">
    <property type="term" value="P:proteolysis"/>
    <property type="evidence" value="ECO:0007669"/>
    <property type="project" value="UniProtKB-KW"/>
</dbReference>
<protein>
    <recommendedName>
        <fullName evidence="9">Oligopeptidase B</fullName>
    </recommendedName>
</protein>
<dbReference type="InterPro" id="IPR023302">
    <property type="entry name" value="Pept_S9A_N"/>
</dbReference>
<dbReference type="InterPro" id="IPR002471">
    <property type="entry name" value="Pept_S9_AS"/>
</dbReference>
<dbReference type="InterPro" id="IPR001375">
    <property type="entry name" value="Peptidase_S9_cat"/>
</dbReference>
<dbReference type="PANTHER" id="PTHR11757:SF19">
    <property type="entry name" value="PROLYL ENDOPEPTIDASE-LIKE"/>
    <property type="match status" value="1"/>
</dbReference>
<dbReference type="PRINTS" id="PR00862">
    <property type="entry name" value="PROLIGOPTASE"/>
</dbReference>
<feature type="domain" description="Peptidase S9 prolyl oligopeptidase catalytic" evidence="5">
    <location>
        <begin position="448"/>
        <end position="663"/>
    </location>
</feature>
<evidence type="ECO:0000259" key="6">
    <source>
        <dbReference type="Pfam" id="PF02897"/>
    </source>
</evidence>
<dbReference type="InterPro" id="IPR051543">
    <property type="entry name" value="Serine_Peptidase_S9A"/>
</dbReference>